<evidence type="ECO:0000256" key="1">
    <source>
        <dbReference type="ARBA" id="ARBA00022801"/>
    </source>
</evidence>
<reference evidence="2" key="1">
    <citation type="submission" date="2014-09" db="EMBL/GenBank/DDBJ databases">
        <authorList>
            <person name="Magalhaes I.L.F."/>
            <person name="Oliveira U."/>
            <person name="Santos F.R."/>
            <person name="Vidigal T.H.D.A."/>
            <person name="Brescovit A.D."/>
            <person name="Santos A.J."/>
        </authorList>
    </citation>
    <scope>NUCLEOTIDE SEQUENCE</scope>
    <source>
        <tissue evidence="2">Shoot tissue taken approximately 20 cm above the soil surface</tissue>
    </source>
</reference>
<dbReference type="EMBL" id="GBRH01200861">
    <property type="protein sequence ID" value="JAD97034.1"/>
    <property type="molecule type" value="Transcribed_RNA"/>
</dbReference>
<dbReference type="PANTHER" id="PTHR45738:SF2">
    <property type="entry name" value="OS06G0195600 PROTEIN"/>
    <property type="match status" value="1"/>
</dbReference>
<name>A0A0A9E8F6_ARUDO</name>
<dbReference type="InterPro" id="IPR043573">
    <property type="entry name" value="Fig4-like"/>
</dbReference>
<organism evidence="2">
    <name type="scientific">Arundo donax</name>
    <name type="common">Giant reed</name>
    <name type="synonym">Donax arundinaceus</name>
    <dbReference type="NCBI Taxonomy" id="35708"/>
    <lineage>
        <taxon>Eukaryota</taxon>
        <taxon>Viridiplantae</taxon>
        <taxon>Streptophyta</taxon>
        <taxon>Embryophyta</taxon>
        <taxon>Tracheophyta</taxon>
        <taxon>Spermatophyta</taxon>
        <taxon>Magnoliopsida</taxon>
        <taxon>Liliopsida</taxon>
        <taxon>Poales</taxon>
        <taxon>Poaceae</taxon>
        <taxon>PACMAD clade</taxon>
        <taxon>Arundinoideae</taxon>
        <taxon>Arundineae</taxon>
        <taxon>Arundo</taxon>
    </lineage>
</organism>
<reference evidence="2" key="2">
    <citation type="journal article" date="2015" name="Data Brief">
        <title>Shoot transcriptome of the giant reed, Arundo donax.</title>
        <authorList>
            <person name="Barrero R.A."/>
            <person name="Guerrero F.D."/>
            <person name="Moolhuijzen P."/>
            <person name="Goolsby J.A."/>
            <person name="Tidwell J."/>
            <person name="Bellgard S.E."/>
            <person name="Bellgard M.I."/>
        </authorList>
    </citation>
    <scope>NUCLEOTIDE SEQUENCE</scope>
    <source>
        <tissue evidence="2">Shoot tissue taken approximately 20 cm above the soil surface</tissue>
    </source>
</reference>
<dbReference type="GO" id="GO:0043813">
    <property type="term" value="F:phosphatidylinositol-3,5-bisphosphate 5-phosphatase activity"/>
    <property type="evidence" value="ECO:0007669"/>
    <property type="project" value="InterPro"/>
</dbReference>
<proteinExistence type="predicted"/>
<dbReference type="AlphaFoldDB" id="A0A0A9E8F6"/>
<sequence length="197" mass="21728">MDAYKQAAINLFLGYFQPQVGKPALWESESGEEHVLDDNASKFMKRARSDGSILHKSKTSMSSNGRNGMNSAFIGSQNDMQYPNWGSDSVHGNSSTSDNVVLKSRCTPTVSHIKHVSCELDYSNGSGDSNFLDLDWLSASDNERSKAISTPDVKFSTDNVVNDVNSGTTEDRATEIQAQGLSEHFVQWVNLGEAFWY</sequence>
<evidence type="ECO:0000313" key="2">
    <source>
        <dbReference type="EMBL" id="JAD97034.1"/>
    </source>
</evidence>
<keyword evidence="1" id="KW-0378">Hydrolase</keyword>
<dbReference type="GO" id="GO:0046856">
    <property type="term" value="P:phosphatidylinositol dephosphorylation"/>
    <property type="evidence" value="ECO:0007669"/>
    <property type="project" value="InterPro"/>
</dbReference>
<dbReference type="PANTHER" id="PTHR45738">
    <property type="entry name" value="POLYPHOSPHOINOSITIDE PHOSPHATASE"/>
    <property type="match status" value="1"/>
</dbReference>
<accession>A0A0A9E8F6</accession>
<protein>
    <submittedName>
        <fullName evidence="2">Uncharacterized protein</fullName>
    </submittedName>
</protein>